<proteinExistence type="inferred from homology"/>
<dbReference type="AlphaFoldDB" id="A0A8V0XM85"/>
<evidence type="ECO:0000256" key="1">
    <source>
        <dbReference type="ARBA" id="ARBA00004486"/>
    </source>
</evidence>
<dbReference type="GO" id="GO:0032040">
    <property type="term" value="C:small-subunit processome"/>
    <property type="evidence" value="ECO:0000318"/>
    <property type="project" value="GO_Central"/>
</dbReference>
<dbReference type="GO" id="GO:0005730">
    <property type="term" value="C:nucleolus"/>
    <property type="evidence" value="ECO:0000318"/>
    <property type="project" value="GO_Central"/>
</dbReference>
<keyword evidence="6" id="KW-1185">Reference proteome</keyword>
<evidence type="ECO:0008006" key="7">
    <source>
        <dbReference type="Google" id="ProtNLM"/>
    </source>
</evidence>
<reference evidence="5" key="2">
    <citation type="submission" date="2025-08" db="UniProtKB">
        <authorList>
            <consortium name="Ensembl"/>
        </authorList>
    </citation>
    <scope>IDENTIFICATION</scope>
    <source>
        <strain evidence="5">broiler</strain>
    </source>
</reference>
<sequence length="296" mass="32940">MAAISEAVTLLKALRKEVAEVTEHGRALLARLRDGKLRTDRGVSLLGLRAAAMLHYVTDLALLLRSKSGGRSLREEPALPRLLESRVVLEKLRPLEQRMRYQLDKLLRAAAAGAPGANDPLSFRPDPSNLAQEEEEEEEEEEGSSAPKAGGGQSRYVPPRLVPVPYAPAEDEPQARHQRALQAARRRALSSALLRELRDELGDGPELLGGTAPHRELQRTQLEESMMVRLSESRQQRALRRLRAMGAVNLDSITHFGDTAALLGPQDQESLLPPPKKKKKVVKRKAGRRKGFRRRR</sequence>
<dbReference type="RefSeq" id="XP_040510933.1">
    <property type="nucleotide sequence ID" value="XM_040654999.2"/>
</dbReference>
<protein>
    <recommendedName>
        <fullName evidence="7">Neuroguidin</fullName>
    </recommendedName>
</protein>
<dbReference type="OrthoDB" id="203440at2759"/>
<comment type="similarity">
    <text evidence="3">Belongs to the SAS10 family.</text>
</comment>
<evidence type="ECO:0000313" key="6">
    <source>
        <dbReference type="Proteomes" id="UP000000539"/>
    </source>
</evidence>
<evidence type="ECO:0000256" key="4">
    <source>
        <dbReference type="SAM" id="MobiDB-lite"/>
    </source>
</evidence>
<dbReference type="PANTHER" id="PTHR13237:SF9">
    <property type="entry name" value="NEUROGUIDIN"/>
    <property type="match status" value="1"/>
</dbReference>
<accession>A0A8V0XM85</accession>
<name>A0A8V0XM85_CHICK</name>
<dbReference type="GO" id="GO:0030175">
    <property type="term" value="C:filopodium"/>
    <property type="evidence" value="ECO:0007669"/>
    <property type="project" value="UniProtKB-SubCell"/>
</dbReference>
<dbReference type="PANTHER" id="PTHR13237">
    <property type="entry name" value="SOMETHING ABOUT SILENCING PROTEIN 10-RELATED"/>
    <property type="match status" value="1"/>
</dbReference>
<dbReference type="Ensembl" id="ENSGALT00010009030.1">
    <property type="protein sequence ID" value="ENSGALP00010005339.1"/>
    <property type="gene ID" value="ENSGALG00010003902.1"/>
</dbReference>
<dbReference type="GO" id="GO:0000462">
    <property type="term" value="P:maturation of SSU-rRNA from tricistronic rRNA transcript (SSU-rRNA, 5.8S rRNA, LSU-rRNA)"/>
    <property type="evidence" value="ECO:0000318"/>
    <property type="project" value="GO_Central"/>
</dbReference>
<dbReference type="GeneTree" id="ENSGT00500000044922"/>
<reference evidence="5" key="1">
    <citation type="submission" date="2020-11" db="EMBL/GenBank/DDBJ databases">
        <title>Gallus gallus (Chicken) genome, bGalGal1, GRCg7b, maternal haplotype autosomes + Z &amp; W.</title>
        <authorList>
            <person name="Warren W."/>
            <person name="Formenti G."/>
            <person name="Fedrigo O."/>
            <person name="Haase B."/>
            <person name="Mountcastle J."/>
            <person name="Balacco J."/>
            <person name="Tracey A."/>
            <person name="Schneider V."/>
            <person name="Okimoto R."/>
            <person name="Cheng H."/>
            <person name="Hawken R."/>
            <person name="Howe K."/>
            <person name="Jarvis E.D."/>
        </authorList>
    </citation>
    <scope>NUCLEOTIDE SEQUENCE [LARGE SCALE GENOMIC DNA]</scope>
    <source>
        <strain evidence="5">Broiler</strain>
    </source>
</reference>
<evidence type="ECO:0000256" key="2">
    <source>
        <dbReference type="ARBA" id="ARBA00004604"/>
    </source>
</evidence>
<comment type="subcellular location">
    <subcellularLocation>
        <location evidence="1">Cell projection</location>
        <location evidence="1">Filopodium</location>
    </subcellularLocation>
    <subcellularLocation>
        <location evidence="2">Nucleus</location>
        <location evidence="2">Nucleolus</location>
    </subcellularLocation>
</comment>
<dbReference type="GeneID" id="100857859"/>
<dbReference type="InterPro" id="IPR007146">
    <property type="entry name" value="Sas10/Utp3/C1D"/>
</dbReference>
<dbReference type="Pfam" id="PF04000">
    <property type="entry name" value="Sas10_Utp3"/>
    <property type="match status" value="1"/>
</dbReference>
<feature type="region of interest" description="Disordered" evidence="4">
    <location>
        <begin position="114"/>
        <end position="183"/>
    </location>
</feature>
<feature type="compositionally biased region" description="Acidic residues" evidence="4">
    <location>
        <begin position="132"/>
        <end position="143"/>
    </location>
</feature>
<reference evidence="5" key="3">
    <citation type="submission" date="2025-09" db="UniProtKB">
        <authorList>
            <consortium name="Ensembl"/>
        </authorList>
    </citation>
    <scope>IDENTIFICATION</scope>
    <source>
        <strain evidence="5">broiler</strain>
    </source>
</reference>
<evidence type="ECO:0000313" key="5">
    <source>
        <dbReference type="Ensembl" id="ENSGALP00010005339.1"/>
    </source>
</evidence>
<evidence type="ECO:0000256" key="3">
    <source>
        <dbReference type="ARBA" id="ARBA00010979"/>
    </source>
</evidence>
<feature type="compositionally biased region" description="Basic residues" evidence="4">
    <location>
        <begin position="275"/>
        <end position="296"/>
    </location>
</feature>
<dbReference type="RefSeq" id="XP_040550771.1">
    <property type="nucleotide sequence ID" value="XM_040694837.2"/>
</dbReference>
<feature type="region of interest" description="Disordered" evidence="4">
    <location>
        <begin position="264"/>
        <end position="296"/>
    </location>
</feature>
<organism evidence="5 6">
    <name type="scientific">Gallus gallus</name>
    <name type="common">Chicken</name>
    <dbReference type="NCBI Taxonomy" id="9031"/>
    <lineage>
        <taxon>Eukaryota</taxon>
        <taxon>Metazoa</taxon>
        <taxon>Chordata</taxon>
        <taxon>Craniata</taxon>
        <taxon>Vertebrata</taxon>
        <taxon>Euteleostomi</taxon>
        <taxon>Archelosauria</taxon>
        <taxon>Archosauria</taxon>
        <taxon>Dinosauria</taxon>
        <taxon>Saurischia</taxon>
        <taxon>Theropoda</taxon>
        <taxon>Coelurosauria</taxon>
        <taxon>Aves</taxon>
        <taxon>Neognathae</taxon>
        <taxon>Galloanserae</taxon>
        <taxon>Galliformes</taxon>
        <taxon>Phasianidae</taxon>
        <taxon>Phasianinae</taxon>
        <taxon>Gallus</taxon>
    </lineage>
</organism>
<gene>
    <name evidence="5" type="primary">LOC100857859</name>
</gene>
<dbReference type="Proteomes" id="UP000000539">
    <property type="component" value="Chromosome 35"/>
</dbReference>